<dbReference type="OrthoDB" id="2928561at2759"/>
<protein>
    <submittedName>
        <fullName evidence="2">Uncharacterized protein</fullName>
    </submittedName>
</protein>
<proteinExistence type="predicted"/>
<evidence type="ECO:0000313" key="3">
    <source>
        <dbReference type="Proteomes" id="UP000807342"/>
    </source>
</evidence>
<keyword evidence="3" id="KW-1185">Reference proteome</keyword>
<accession>A0A9P5WXJ0</accession>
<dbReference type="AlphaFoldDB" id="A0A9P5WXJ0"/>
<dbReference type="EMBL" id="MU152210">
    <property type="protein sequence ID" value="KAF9440869.1"/>
    <property type="molecule type" value="Genomic_DNA"/>
</dbReference>
<reference evidence="2" key="1">
    <citation type="submission" date="2020-11" db="EMBL/GenBank/DDBJ databases">
        <authorList>
            <consortium name="DOE Joint Genome Institute"/>
            <person name="Ahrendt S."/>
            <person name="Riley R."/>
            <person name="Andreopoulos W."/>
            <person name="Labutti K."/>
            <person name="Pangilinan J."/>
            <person name="Ruiz-Duenas F.J."/>
            <person name="Barrasa J.M."/>
            <person name="Sanchez-Garcia M."/>
            <person name="Camarero S."/>
            <person name="Miyauchi S."/>
            <person name="Serrano A."/>
            <person name="Linde D."/>
            <person name="Babiker R."/>
            <person name="Drula E."/>
            <person name="Ayuso-Fernandez I."/>
            <person name="Pacheco R."/>
            <person name="Padilla G."/>
            <person name="Ferreira P."/>
            <person name="Barriuso J."/>
            <person name="Kellner H."/>
            <person name="Castanera R."/>
            <person name="Alfaro M."/>
            <person name="Ramirez L."/>
            <person name="Pisabarro A.G."/>
            <person name="Kuo A."/>
            <person name="Tritt A."/>
            <person name="Lipzen A."/>
            <person name="He G."/>
            <person name="Yan M."/>
            <person name="Ng V."/>
            <person name="Cullen D."/>
            <person name="Martin F."/>
            <person name="Rosso M.-N."/>
            <person name="Henrissat B."/>
            <person name="Hibbett D."/>
            <person name="Martinez A.T."/>
            <person name="Grigoriev I.V."/>
        </authorList>
    </citation>
    <scope>NUCLEOTIDE SEQUENCE</scope>
    <source>
        <strain evidence="2">MF-IS2</strain>
    </source>
</reference>
<gene>
    <name evidence="2" type="ORF">P691DRAFT_801011</name>
</gene>
<evidence type="ECO:0000313" key="2">
    <source>
        <dbReference type="EMBL" id="KAF9440869.1"/>
    </source>
</evidence>
<name>A0A9P5WXJ0_9AGAR</name>
<sequence length="101" mass="11328">MDRPSFTKIERLDQYFTPSNQVFDLLRQKETPGAEVDSSERFPPPKCHPGTRKTLRGGVTTWLTGSNCHSDLFWVIGPAGVGNWALRSSFPVRTITINPLP</sequence>
<dbReference type="Proteomes" id="UP000807342">
    <property type="component" value="Unassembled WGS sequence"/>
</dbReference>
<feature type="region of interest" description="Disordered" evidence="1">
    <location>
        <begin position="30"/>
        <end position="53"/>
    </location>
</feature>
<organism evidence="2 3">
    <name type="scientific">Macrolepiota fuliginosa MF-IS2</name>
    <dbReference type="NCBI Taxonomy" id="1400762"/>
    <lineage>
        <taxon>Eukaryota</taxon>
        <taxon>Fungi</taxon>
        <taxon>Dikarya</taxon>
        <taxon>Basidiomycota</taxon>
        <taxon>Agaricomycotina</taxon>
        <taxon>Agaricomycetes</taxon>
        <taxon>Agaricomycetidae</taxon>
        <taxon>Agaricales</taxon>
        <taxon>Agaricineae</taxon>
        <taxon>Agaricaceae</taxon>
        <taxon>Macrolepiota</taxon>
    </lineage>
</organism>
<evidence type="ECO:0000256" key="1">
    <source>
        <dbReference type="SAM" id="MobiDB-lite"/>
    </source>
</evidence>
<comment type="caution">
    <text evidence="2">The sequence shown here is derived from an EMBL/GenBank/DDBJ whole genome shotgun (WGS) entry which is preliminary data.</text>
</comment>